<dbReference type="CDD" id="cd01392">
    <property type="entry name" value="HTH_LacI"/>
    <property type="match status" value="1"/>
</dbReference>
<dbReference type="PANTHER" id="PTHR30146">
    <property type="entry name" value="LACI-RELATED TRANSCRIPTIONAL REPRESSOR"/>
    <property type="match status" value="1"/>
</dbReference>
<organism evidence="5 6">
    <name type="scientific">Phreatobacter aquaticus</name>
    <dbReference type="NCBI Taxonomy" id="2570229"/>
    <lineage>
        <taxon>Bacteria</taxon>
        <taxon>Pseudomonadati</taxon>
        <taxon>Pseudomonadota</taxon>
        <taxon>Alphaproteobacteria</taxon>
        <taxon>Hyphomicrobiales</taxon>
        <taxon>Phreatobacteraceae</taxon>
        <taxon>Phreatobacter</taxon>
    </lineage>
</organism>
<dbReference type="KEGG" id="paqt:E8L99_17240"/>
<proteinExistence type="predicted"/>
<evidence type="ECO:0000256" key="1">
    <source>
        <dbReference type="ARBA" id="ARBA00023015"/>
    </source>
</evidence>
<reference evidence="5 6" key="1">
    <citation type="submission" date="2019-04" db="EMBL/GenBank/DDBJ databases">
        <title>Phreatobacter aquaticus sp. nov.</title>
        <authorList>
            <person name="Choi A."/>
            <person name="Baek K."/>
        </authorList>
    </citation>
    <scope>NUCLEOTIDE SEQUENCE [LARGE SCALE GENOMIC DNA]</scope>
    <source>
        <strain evidence="5 6">NMCR1094</strain>
    </source>
</reference>
<dbReference type="EMBL" id="CP039865">
    <property type="protein sequence ID" value="QCK87376.1"/>
    <property type="molecule type" value="Genomic_DNA"/>
</dbReference>
<dbReference type="InterPro" id="IPR028082">
    <property type="entry name" value="Peripla_BP_I"/>
</dbReference>
<accession>A0A4D7QP76</accession>
<dbReference type="RefSeq" id="WP_137100705.1">
    <property type="nucleotide sequence ID" value="NZ_CP039865.1"/>
</dbReference>
<evidence type="ECO:0000313" key="6">
    <source>
        <dbReference type="Proteomes" id="UP000298588"/>
    </source>
</evidence>
<dbReference type="SMART" id="SM00354">
    <property type="entry name" value="HTH_LACI"/>
    <property type="match status" value="1"/>
</dbReference>
<dbReference type="Gene3D" id="1.10.260.40">
    <property type="entry name" value="lambda repressor-like DNA-binding domains"/>
    <property type="match status" value="1"/>
</dbReference>
<dbReference type="InterPro" id="IPR046335">
    <property type="entry name" value="LacI/GalR-like_sensor"/>
</dbReference>
<dbReference type="InterPro" id="IPR000843">
    <property type="entry name" value="HTH_LacI"/>
</dbReference>
<keyword evidence="1" id="KW-0805">Transcription regulation</keyword>
<evidence type="ECO:0000256" key="3">
    <source>
        <dbReference type="ARBA" id="ARBA00023163"/>
    </source>
</evidence>
<sequence>MKSNRKARIIDVARDAGVSAATVSRALSHPQLLNAETLARVRQSALRLGYRPDAAARALASGRSMTIGAVVPTLDNAIFSRALQSMQAVLAGRGYQLLVSSHDYNAAAEAEAVKMLVGRGVDGLMLVGAERAPETEAILADTHVPVVLTWRGMAGHAAVVVDNERAGALAARHLVELGHRRIGVMTGSHAFNDRQRARQDGARAFLAAAGLPVPDWLAIQVPTTLAGGRSGCASLLGLAEPPTAIIGGIDLIAIGCMVEAQARGLSVPDDLSVVGIDDLDMSAHLSPPLTTVHVPTARIGTTCAEMICDLIEEKPTEGEVELPVDLVVRRSTVSRTVA</sequence>
<dbReference type="CDD" id="cd06273">
    <property type="entry name" value="PBP1_LacI-like"/>
    <property type="match status" value="1"/>
</dbReference>
<keyword evidence="3" id="KW-0804">Transcription</keyword>
<dbReference type="AlphaFoldDB" id="A0A4D7QP76"/>
<dbReference type="GO" id="GO:0003700">
    <property type="term" value="F:DNA-binding transcription factor activity"/>
    <property type="evidence" value="ECO:0007669"/>
    <property type="project" value="TreeGrafter"/>
</dbReference>
<keyword evidence="6" id="KW-1185">Reference proteome</keyword>
<dbReference type="Pfam" id="PF00356">
    <property type="entry name" value="LacI"/>
    <property type="match status" value="1"/>
</dbReference>
<evidence type="ECO:0000313" key="5">
    <source>
        <dbReference type="EMBL" id="QCK87376.1"/>
    </source>
</evidence>
<dbReference type="GO" id="GO:0000976">
    <property type="term" value="F:transcription cis-regulatory region binding"/>
    <property type="evidence" value="ECO:0007669"/>
    <property type="project" value="TreeGrafter"/>
</dbReference>
<dbReference type="PROSITE" id="PS50932">
    <property type="entry name" value="HTH_LACI_2"/>
    <property type="match status" value="1"/>
</dbReference>
<name>A0A4D7QP76_9HYPH</name>
<protein>
    <submittedName>
        <fullName evidence="5">LacI family transcriptional regulator</fullName>
    </submittedName>
</protein>
<dbReference type="SUPFAM" id="SSF47413">
    <property type="entry name" value="lambda repressor-like DNA-binding domains"/>
    <property type="match status" value="1"/>
</dbReference>
<dbReference type="PANTHER" id="PTHR30146:SF138">
    <property type="entry name" value="TRANSCRIPTIONAL REGULATORY PROTEIN"/>
    <property type="match status" value="1"/>
</dbReference>
<dbReference type="Gene3D" id="3.40.50.2300">
    <property type="match status" value="2"/>
</dbReference>
<gene>
    <name evidence="5" type="ORF">E8L99_17240</name>
</gene>
<dbReference type="OrthoDB" id="7170131at2"/>
<dbReference type="InterPro" id="IPR010982">
    <property type="entry name" value="Lambda_DNA-bd_dom_sf"/>
</dbReference>
<dbReference type="Proteomes" id="UP000298588">
    <property type="component" value="Chromosome"/>
</dbReference>
<dbReference type="Pfam" id="PF13377">
    <property type="entry name" value="Peripla_BP_3"/>
    <property type="match status" value="1"/>
</dbReference>
<keyword evidence="2" id="KW-0238">DNA-binding</keyword>
<feature type="domain" description="HTH lacI-type" evidence="4">
    <location>
        <begin position="7"/>
        <end position="61"/>
    </location>
</feature>
<evidence type="ECO:0000259" key="4">
    <source>
        <dbReference type="PROSITE" id="PS50932"/>
    </source>
</evidence>
<dbReference type="SUPFAM" id="SSF53822">
    <property type="entry name" value="Periplasmic binding protein-like I"/>
    <property type="match status" value="1"/>
</dbReference>
<dbReference type="PROSITE" id="PS00356">
    <property type="entry name" value="HTH_LACI_1"/>
    <property type="match status" value="1"/>
</dbReference>
<evidence type="ECO:0000256" key="2">
    <source>
        <dbReference type="ARBA" id="ARBA00023125"/>
    </source>
</evidence>